<accession>A0A4Y7PXD2</accession>
<keyword evidence="2" id="KW-1185">Reference proteome</keyword>
<name>A0A4Y7PXD2_9AGAM</name>
<protein>
    <submittedName>
        <fullName evidence="1">Uncharacterized protein</fullName>
    </submittedName>
</protein>
<gene>
    <name evidence="1" type="ORF">BD410DRAFT_841886</name>
</gene>
<sequence>MPEEALMRNLRRIPPFPPPPPLQGFPMPMLVGVAPAQGSACVPPVGWDRGMQMLSILSRTKPSHSKLGLRTPSTMSRRKFRISILHSPRLAFTPPSLTDSNLDTPEYAVRLATGTQHGLERIWLNTAVRRYTGKTGRSTIRSTAASPLSESFSSITQLQHY</sequence>
<dbReference type="AlphaFoldDB" id="A0A4Y7PXD2"/>
<dbReference type="VEuPathDB" id="FungiDB:BD410DRAFT_841886"/>
<evidence type="ECO:0000313" key="2">
    <source>
        <dbReference type="Proteomes" id="UP000294933"/>
    </source>
</evidence>
<reference evidence="1 2" key="1">
    <citation type="submission" date="2018-06" db="EMBL/GenBank/DDBJ databases">
        <title>A transcriptomic atlas of mushroom development highlights an independent origin of complex multicellularity.</title>
        <authorList>
            <consortium name="DOE Joint Genome Institute"/>
            <person name="Krizsan K."/>
            <person name="Almasi E."/>
            <person name="Merenyi Z."/>
            <person name="Sahu N."/>
            <person name="Viragh M."/>
            <person name="Koszo T."/>
            <person name="Mondo S."/>
            <person name="Kiss B."/>
            <person name="Balint B."/>
            <person name="Kues U."/>
            <person name="Barry K."/>
            <person name="Hegedus J.C."/>
            <person name="Henrissat B."/>
            <person name="Johnson J."/>
            <person name="Lipzen A."/>
            <person name="Ohm R."/>
            <person name="Nagy I."/>
            <person name="Pangilinan J."/>
            <person name="Yan J."/>
            <person name="Xiong Y."/>
            <person name="Grigoriev I.V."/>
            <person name="Hibbett D.S."/>
            <person name="Nagy L.G."/>
        </authorList>
    </citation>
    <scope>NUCLEOTIDE SEQUENCE [LARGE SCALE GENOMIC DNA]</scope>
    <source>
        <strain evidence="1 2">SZMC22713</strain>
    </source>
</reference>
<organism evidence="1 2">
    <name type="scientific">Rickenella mellea</name>
    <dbReference type="NCBI Taxonomy" id="50990"/>
    <lineage>
        <taxon>Eukaryota</taxon>
        <taxon>Fungi</taxon>
        <taxon>Dikarya</taxon>
        <taxon>Basidiomycota</taxon>
        <taxon>Agaricomycotina</taxon>
        <taxon>Agaricomycetes</taxon>
        <taxon>Hymenochaetales</taxon>
        <taxon>Rickenellaceae</taxon>
        <taxon>Rickenella</taxon>
    </lineage>
</organism>
<evidence type="ECO:0000313" key="1">
    <source>
        <dbReference type="EMBL" id="TDL19731.1"/>
    </source>
</evidence>
<proteinExistence type="predicted"/>
<dbReference type="EMBL" id="ML170194">
    <property type="protein sequence ID" value="TDL19731.1"/>
    <property type="molecule type" value="Genomic_DNA"/>
</dbReference>
<dbReference type="Proteomes" id="UP000294933">
    <property type="component" value="Unassembled WGS sequence"/>
</dbReference>